<sequence length="375" mass="41979">MKVMFICGSIEPGRDGVGDYTRRLSQELARNGIQVAVTALHDGHVKEIQDFLQLMDGTEIPVYRLPSVLDESMRYKLLEQRITEFNPDWLSLQYVPFSFHPKGLGFALAKGLKKAGGRRRWQIMVHEIAVGMPIGSSLKEMLWGKAQKFLLQSLIRVLQPVMVHTHTLVYKKQLEKFGAAVTMLPLFSNIPVAHPELIVAKHKNEVVHDGYIDLLVFATVQLGAPIREFTQDIKQYEKSTGSKFRMVFLGRGGRAQADWMEEWEGAGLAAVHLGEQNEEKVSEILAKATFGIFSTPVVLTGKSGAVAAMREHGIHLLGVSGKWEARGLKVTENPFGILEYKQGELDQFFKSKSDFSILPTVPSIAKQFMSDLKMN</sequence>
<dbReference type="Gene3D" id="3.40.50.2000">
    <property type="entry name" value="Glycogen Phosphorylase B"/>
    <property type="match status" value="1"/>
</dbReference>
<keyword evidence="2" id="KW-1185">Reference proteome</keyword>
<evidence type="ECO:0000313" key="1">
    <source>
        <dbReference type="EMBL" id="SMO54772.1"/>
    </source>
</evidence>
<dbReference type="EMBL" id="FXTN01000003">
    <property type="protein sequence ID" value="SMO54772.1"/>
    <property type="molecule type" value="Genomic_DNA"/>
</dbReference>
<evidence type="ECO:0000313" key="2">
    <source>
        <dbReference type="Proteomes" id="UP000320300"/>
    </source>
</evidence>
<gene>
    <name evidence="1" type="ORF">SAMN06265348_103245</name>
</gene>
<name>A0A521C5S3_9SPHI</name>
<organism evidence="1 2">
    <name type="scientific">Pedobacter westerhofensis</name>
    <dbReference type="NCBI Taxonomy" id="425512"/>
    <lineage>
        <taxon>Bacteria</taxon>
        <taxon>Pseudomonadati</taxon>
        <taxon>Bacteroidota</taxon>
        <taxon>Sphingobacteriia</taxon>
        <taxon>Sphingobacteriales</taxon>
        <taxon>Sphingobacteriaceae</taxon>
        <taxon>Pedobacter</taxon>
    </lineage>
</organism>
<dbReference type="AlphaFoldDB" id="A0A521C5S3"/>
<dbReference type="OrthoDB" id="1100436at2"/>
<dbReference type="Proteomes" id="UP000320300">
    <property type="component" value="Unassembled WGS sequence"/>
</dbReference>
<accession>A0A521C5S3</accession>
<keyword evidence="1" id="KW-0808">Transferase</keyword>
<reference evidence="1 2" key="1">
    <citation type="submission" date="2017-05" db="EMBL/GenBank/DDBJ databases">
        <authorList>
            <person name="Varghese N."/>
            <person name="Submissions S."/>
        </authorList>
    </citation>
    <scope>NUCLEOTIDE SEQUENCE [LARGE SCALE GENOMIC DNA]</scope>
    <source>
        <strain evidence="1 2">DSM 19036</strain>
    </source>
</reference>
<dbReference type="GO" id="GO:0016740">
    <property type="term" value="F:transferase activity"/>
    <property type="evidence" value="ECO:0007669"/>
    <property type="project" value="UniProtKB-KW"/>
</dbReference>
<dbReference type="SUPFAM" id="SSF53756">
    <property type="entry name" value="UDP-Glycosyltransferase/glycogen phosphorylase"/>
    <property type="match status" value="1"/>
</dbReference>
<proteinExistence type="predicted"/>
<protein>
    <submittedName>
        <fullName evidence="1">Glycosyltransferase involved in cell wall bisynthesis</fullName>
    </submittedName>
</protein>
<dbReference type="RefSeq" id="WP_142527442.1">
    <property type="nucleotide sequence ID" value="NZ_CBCSJO010000004.1"/>
</dbReference>